<keyword evidence="6" id="KW-0378">Hydrolase</keyword>
<keyword evidence="6" id="KW-0482">Metalloprotease</keyword>
<evidence type="ECO:0000259" key="5">
    <source>
        <dbReference type="SMART" id="SM00382"/>
    </source>
</evidence>
<dbReference type="AlphaFoldDB" id="A0A517TZ21"/>
<dbReference type="EMBL" id="CP036339">
    <property type="protein sequence ID" value="QDT73616.1"/>
    <property type="molecule type" value="Genomic_DNA"/>
</dbReference>
<dbReference type="PANTHER" id="PTHR42960:SF1">
    <property type="entry name" value="YCF46 PROTEIN"/>
    <property type="match status" value="1"/>
</dbReference>
<dbReference type="InterPro" id="IPR003959">
    <property type="entry name" value="ATPase_AAA_core"/>
</dbReference>
<evidence type="ECO:0000256" key="1">
    <source>
        <dbReference type="ARBA" id="ARBA00022741"/>
    </source>
</evidence>
<accession>A0A517TZ21</accession>
<dbReference type="InterPro" id="IPR003593">
    <property type="entry name" value="AAA+_ATPase"/>
</dbReference>
<dbReference type="RefSeq" id="WP_145433188.1">
    <property type="nucleotide sequence ID" value="NZ_CP036339.1"/>
</dbReference>
<dbReference type="KEGG" id="llh:I41_28050"/>
<evidence type="ECO:0000256" key="2">
    <source>
        <dbReference type="ARBA" id="ARBA00022840"/>
    </source>
</evidence>
<organism evidence="6 7">
    <name type="scientific">Lacipirellula limnantheis</name>
    <dbReference type="NCBI Taxonomy" id="2528024"/>
    <lineage>
        <taxon>Bacteria</taxon>
        <taxon>Pseudomonadati</taxon>
        <taxon>Planctomycetota</taxon>
        <taxon>Planctomycetia</taxon>
        <taxon>Pirellulales</taxon>
        <taxon>Lacipirellulaceae</taxon>
        <taxon>Lacipirellula</taxon>
    </lineage>
</organism>
<keyword evidence="2" id="KW-0067">ATP-binding</keyword>
<dbReference type="SUPFAM" id="SSF52540">
    <property type="entry name" value="P-loop containing nucleoside triphosphate hydrolases"/>
    <property type="match status" value="1"/>
</dbReference>
<evidence type="ECO:0000256" key="3">
    <source>
        <dbReference type="ARBA" id="ARBA00038088"/>
    </source>
</evidence>
<gene>
    <name evidence="6" type="primary">ftsH_3</name>
    <name evidence="6" type="ORF">I41_28050</name>
</gene>
<dbReference type="GO" id="GO:0005524">
    <property type="term" value="F:ATP binding"/>
    <property type="evidence" value="ECO:0007669"/>
    <property type="project" value="UniProtKB-KW"/>
</dbReference>
<reference evidence="6 7" key="1">
    <citation type="submission" date="2019-02" db="EMBL/GenBank/DDBJ databases">
        <title>Deep-cultivation of Planctomycetes and their phenomic and genomic characterization uncovers novel biology.</title>
        <authorList>
            <person name="Wiegand S."/>
            <person name="Jogler M."/>
            <person name="Boedeker C."/>
            <person name="Pinto D."/>
            <person name="Vollmers J."/>
            <person name="Rivas-Marin E."/>
            <person name="Kohn T."/>
            <person name="Peeters S.H."/>
            <person name="Heuer A."/>
            <person name="Rast P."/>
            <person name="Oberbeckmann S."/>
            <person name="Bunk B."/>
            <person name="Jeske O."/>
            <person name="Meyerdierks A."/>
            <person name="Storesund J.E."/>
            <person name="Kallscheuer N."/>
            <person name="Luecker S."/>
            <person name="Lage O.M."/>
            <person name="Pohl T."/>
            <person name="Merkel B.J."/>
            <person name="Hornburger P."/>
            <person name="Mueller R.-W."/>
            <person name="Bruemmer F."/>
            <person name="Labrenz M."/>
            <person name="Spormann A.M."/>
            <person name="Op den Camp H."/>
            <person name="Overmann J."/>
            <person name="Amann R."/>
            <person name="Jetten M.S.M."/>
            <person name="Mascher T."/>
            <person name="Medema M.H."/>
            <person name="Devos D.P."/>
            <person name="Kaster A.-K."/>
            <person name="Ovreas L."/>
            <person name="Rohde M."/>
            <person name="Galperin M.Y."/>
            <person name="Jogler C."/>
        </authorList>
    </citation>
    <scope>NUCLEOTIDE SEQUENCE [LARGE SCALE GENOMIC DNA]</scope>
    <source>
        <strain evidence="6 7">I41</strain>
    </source>
</reference>
<evidence type="ECO:0000313" key="6">
    <source>
        <dbReference type="EMBL" id="QDT73616.1"/>
    </source>
</evidence>
<dbReference type="Gene3D" id="3.40.50.300">
    <property type="entry name" value="P-loop containing nucleotide triphosphate hydrolases"/>
    <property type="match status" value="1"/>
</dbReference>
<protein>
    <recommendedName>
        <fullName evidence="4">Uncharacterized AAA domain-containing protein ycf46</fullName>
    </recommendedName>
</protein>
<dbReference type="Proteomes" id="UP000317909">
    <property type="component" value="Chromosome"/>
</dbReference>
<sequence>MSALAVELTEYVRACFSGIWIETLEPEEALAEIRQLCRERQWRLASWNLETGLRVAGESVAADAPDPLAAVRSAEGLAAPEGAGLLVLENFHRFLGSAEIVQALARQIELGKRQRTFVIILAPAATLPLELQKLFVTLEHPLPDRAQLEQIVRELATEGEVPADAALGRLLDAAAGLTRYEAEGAFSLSLVRHGALEPATVWNLKAQQLRQSKLLSLDRGTASFAELGGLEALKTFCQRALARRTRHQVSARGVLLLSPPGCGKSAWCQALGREVGRPTLRLDVGALLGSLVGETERNVRQALAIAEAMAPCILFVDEVDKALSGASGQGDSGVSARLFGTLLSWLSDRTSDVFVVATANDVTRLPPEFSRAERFDGVFFIDLPSRAAKEAIWQIHRTRYGVDPHDPLPDDDHWTGAEIAACCRLATLLELPLAAAANQVVPVALSAAESLAALRRWASGRCLAADAGGVYRSTTTPRRRRSVDPSAN</sequence>
<comment type="similarity">
    <text evidence="3">Belongs to the AAA ATPase family. Highly divergent.</text>
</comment>
<dbReference type="GO" id="GO:0008237">
    <property type="term" value="F:metallopeptidase activity"/>
    <property type="evidence" value="ECO:0007669"/>
    <property type="project" value="UniProtKB-KW"/>
</dbReference>
<dbReference type="GO" id="GO:0016887">
    <property type="term" value="F:ATP hydrolysis activity"/>
    <property type="evidence" value="ECO:0007669"/>
    <property type="project" value="InterPro"/>
</dbReference>
<keyword evidence="1" id="KW-0547">Nucleotide-binding</keyword>
<dbReference type="InterPro" id="IPR052381">
    <property type="entry name" value="AAA_domain_protein"/>
</dbReference>
<dbReference type="PANTHER" id="PTHR42960">
    <property type="entry name" value="YCF46 PROTEIN"/>
    <property type="match status" value="1"/>
</dbReference>
<name>A0A517TZ21_9BACT</name>
<dbReference type="SMART" id="SM00382">
    <property type="entry name" value="AAA"/>
    <property type="match status" value="1"/>
</dbReference>
<dbReference type="Pfam" id="PF00004">
    <property type="entry name" value="AAA"/>
    <property type="match status" value="1"/>
</dbReference>
<evidence type="ECO:0000313" key="7">
    <source>
        <dbReference type="Proteomes" id="UP000317909"/>
    </source>
</evidence>
<keyword evidence="7" id="KW-1185">Reference proteome</keyword>
<dbReference type="OrthoDB" id="9806903at2"/>
<evidence type="ECO:0000256" key="4">
    <source>
        <dbReference type="ARBA" id="ARBA00040480"/>
    </source>
</evidence>
<proteinExistence type="inferred from homology"/>
<dbReference type="GO" id="GO:0006508">
    <property type="term" value="P:proteolysis"/>
    <property type="evidence" value="ECO:0007669"/>
    <property type="project" value="UniProtKB-KW"/>
</dbReference>
<keyword evidence="6" id="KW-0645">Protease</keyword>
<feature type="domain" description="AAA+ ATPase" evidence="5">
    <location>
        <begin position="250"/>
        <end position="385"/>
    </location>
</feature>
<dbReference type="InterPro" id="IPR027417">
    <property type="entry name" value="P-loop_NTPase"/>
</dbReference>